<protein>
    <submittedName>
        <fullName evidence="2">Uncharacterized protein</fullName>
    </submittedName>
</protein>
<organism evidence="2 3">
    <name type="scientific">Corynespora cassiicola Philippines</name>
    <dbReference type="NCBI Taxonomy" id="1448308"/>
    <lineage>
        <taxon>Eukaryota</taxon>
        <taxon>Fungi</taxon>
        <taxon>Dikarya</taxon>
        <taxon>Ascomycota</taxon>
        <taxon>Pezizomycotina</taxon>
        <taxon>Dothideomycetes</taxon>
        <taxon>Pleosporomycetidae</taxon>
        <taxon>Pleosporales</taxon>
        <taxon>Corynesporascaceae</taxon>
        <taxon>Corynespora</taxon>
    </lineage>
</organism>
<dbReference type="InterPro" id="IPR040632">
    <property type="entry name" value="Sulfotransfer_4"/>
</dbReference>
<dbReference type="PANTHER" id="PTHR36978">
    <property type="entry name" value="P-LOOP CONTAINING NUCLEOTIDE TRIPHOSPHATE HYDROLASE"/>
    <property type="match status" value="1"/>
</dbReference>
<dbReference type="InterPro" id="IPR027417">
    <property type="entry name" value="P-loop_NTPase"/>
</dbReference>
<dbReference type="Pfam" id="PF17784">
    <property type="entry name" value="Sulfotransfer_4"/>
    <property type="match status" value="1"/>
</dbReference>
<dbReference type="SUPFAM" id="SSF52540">
    <property type="entry name" value="P-loop containing nucleoside triphosphate hydrolases"/>
    <property type="match status" value="1"/>
</dbReference>
<dbReference type="Gene3D" id="3.40.50.300">
    <property type="entry name" value="P-loop containing nucleotide triphosphate hydrolases"/>
    <property type="match status" value="1"/>
</dbReference>
<evidence type="ECO:0000313" key="3">
    <source>
        <dbReference type="Proteomes" id="UP000240883"/>
    </source>
</evidence>
<gene>
    <name evidence="2" type="ORF">BS50DRAFT_381384</name>
</gene>
<name>A0A2T2NPS2_CORCC</name>
<dbReference type="EMBL" id="KZ678135">
    <property type="protein sequence ID" value="PSN67068.1"/>
    <property type="molecule type" value="Genomic_DNA"/>
</dbReference>
<dbReference type="OrthoDB" id="408152at2759"/>
<dbReference type="AlphaFoldDB" id="A0A2T2NPS2"/>
<feature type="transmembrane region" description="Helical" evidence="1">
    <location>
        <begin position="243"/>
        <end position="263"/>
    </location>
</feature>
<dbReference type="Proteomes" id="UP000240883">
    <property type="component" value="Unassembled WGS sequence"/>
</dbReference>
<keyword evidence="3" id="KW-1185">Reference proteome</keyword>
<dbReference type="PANTHER" id="PTHR36978:SF3">
    <property type="entry name" value="P-LOOP CONTAINING NUCLEOSIDE TRIPHOSPHATE HYDROLASE PROTEIN"/>
    <property type="match status" value="1"/>
</dbReference>
<accession>A0A2T2NPS2</accession>
<reference evidence="2 3" key="1">
    <citation type="journal article" date="2018" name="Front. Microbiol.">
        <title>Genome-Wide Analysis of Corynespora cassiicola Leaf Fall Disease Putative Effectors.</title>
        <authorList>
            <person name="Lopez D."/>
            <person name="Ribeiro S."/>
            <person name="Label P."/>
            <person name="Fumanal B."/>
            <person name="Venisse J.S."/>
            <person name="Kohler A."/>
            <person name="de Oliveira R.R."/>
            <person name="Labutti K."/>
            <person name="Lipzen A."/>
            <person name="Lail K."/>
            <person name="Bauer D."/>
            <person name="Ohm R.A."/>
            <person name="Barry K.W."/>
            <person name="Spatafora J."/>
            <person name="Grigoriev I.V."/>
            <person name="Martin F.M."/>
            <person name="Pujade-Renaud V."/>
        </authorList>
    </citation>
    <scope>NUCLEOTIDE SEQUENCE [LARGE SCALE GENOMIC DNA]</scope>
    <source>
        <strain evidence="2 3">Philippines</strain>
    </source>
</reference>
<keyword evidence="1" id="KW-0472">Membrane</keyword>
<keyword evidence="1" id="KW-1133">Transmembrane helix</keyword>
<sequence>MSRWLTPQDVPNDASSSGPKVLAAGLWRCTTSSLQIAFEELLDPPFRPSMHGTYIFTSMPLLKLCVRASQETSKEKRQEMVRQIFSGYNASSDYPGMAFADDLMEMYPDMKVVLNKRKSAEAWRDSANGTLRFFSTWKYALCCGLIPQSYYHWQLFHQYERLAKRRFGEDIDIWSEDFYEVHNLWIKGLAEKHGRELLEWEPSMGWEPLCEFLNLEVPQKEFPRSNDAAEINELKPYIVKRGVMVWAIVVTVTGGIAFGARWLSTY</sequence>
<keyword evidence="1" id="KW-0812">Transmembrane</keyword>
<evidence type="ECO:0000256" key="1">
    <source>
        <dbReference type="SAM" id="Phobius"/>
    </source>
</evidence>
<proteinExistence type="predicted"/>
<evidence type="ECO:0000313" key="2">
    <source>
        <dbReference type="EMBL" id="PSN67068.1"/>
    </source>
</evidence>